<gene>
    <name evidence="4" type="ORF">OLX77_10495</name>
</gene>
<proteinExistence type="inferred from homology"/>
<keyword evidence="5" id="KW-1185">Reference proteome</keyword>
<dbReference type="PANTHER" id="PTHR43245">
    <property type="entry name" value="BIFUNCTIONAL POLYMYXIN RESISTANCE PROTEIN ARNA"/>
    <property type="match status" value="1"/>
</dbReference>
<dbReference type="InterPro" id="IPR050177">
    <property type="entry name" value="Lipid_A_modif_metabolic_enz"/>
</dbReference>
<evidence type="ECO:0000313" key="5">
    <source>
        <dbReference type="Proteomes" id="UP001154240"/>
    </source>
</evidence>
<evidence type="ECO:0000256" key="1">
    <source>
        <dbReference type="ARBA" id="ARBA00009219"/>
    </source>
</evidence>
<name>A0A9X4MG10_9BACT</name>
<dbReference type="Gene3D" id="3.40.50.720">
    <property type="entry name" value="NAD(P)-binding Rossmann-like Domain"/>
    <property type="match status" value="1"/>
</dbReference>
<protein>
    <submittedName>
        <fullName evidence="4">NAD-dependent epimerase/dehydratase family protein</fullName>
    </submittedName>
</protein>
<dbReference type="RefSeq" id="WP_307633548.1">
    <property type="nucleotide sequence ID" value="NZ_JAPHEH010000001.1"/>
</dbReference>
<dbReference type="Proteomes" id="UP001154240">
    <property type="component" value="Unassembled WGS sequence"/>
</dbReference>
<sequence>MQRVLVLGGSGFVGRALVQRLVADGVETAVLARRAFPEAEVLGVRVFSGDICDLDFLTNSLAGYDTVIHLASKAGIWGDKNEYYQTNVSGTQNVIDACRANAISVLVYASTPGVVYQKDDLCGVNERTPYARNFLSDYARSKAIAEKMVLDANAEGLKTIALRPHLIWGPGDTDLIPRLLGQARCRQLKRVGDGHNLVDVTYIDNAVDAFVLAAKNLHGQATGAGKPYFISQGEPVNLWNWLNKFFRRLDIPIVEESISFHKAYLAGVVMEAFCTLSKRKKEPCMTRFLAVQLAKSHWFSIENANRDLGYFPKVSTGEGINTILQWVNKSQL</sequence>
<reference evidence="4" key="2">
    <citation type="submission" date="2022-10" db="EMBL/GenBank/DDBJ databases">
        <authorList>
            <person name="Aronson H.S."/>
        </authorList>
    </citation>
    <scope>NUCLEOTIDE SEQUENCE</scope>
    <source>
        <strain evidence="4">RS19-109</strain>
    </source>
</reference>
<reference evidence="4" key="1">
    <citation type="journal article" date="2022" name="bioRxiv">
        <title>Thiovibrio frasassiensisgen. nov., sp. nov., an autotrophic, elemental sulfur disproportionating bacterium isolated from sulfidic karst sediment, and proposal of Thiovibrionaceae fam. nov.</title>
        <authorList>
            <person name="Aronson H."/>
            <person name="Thomas C."/>
            <person name="Bhattacharyya M."/>
            <person name="Eckstein S."/>
            <person name="Jensen S."/>
            <person name="Barco R."/>
            <person name="Macalady J."/>
            <person name="Amend J."/>
        </authorList>
    </citation>
    <scope>NUCLEOTIDE SEQUENCE</scope>
    <source>
        <strain evidence="4">RS19-109</strain>
    </source>
</reference>
<comment type="similarity">
    <text evidence="1">Belongs to the 3-beta-HSD family.</text>
</comment>
<evidence type="ECO:0000256" key="2">
    <source>
        <dbReference type="ARBA" id="ARBA00023002"/>
    </source>
</evidence>
<dbReference type="EMBL" id="JAPHEH010000001">
    <property type="protein sequence ID" value="MDG4476581.1"/>
    <property type="molecule type" value="Genomic_DNA"/>
</dbReference>
<keyword evidence="2" id="KW-0560">Oxidoreductase</keyword>
<dbReference type="PANTHER" id="PTHR43245:SF51">
    <property type="entry name" value="SHORT CHAIN DEHYDROGENASE_REDUCTASE FAMILY 42E, MEMBER 2"/>
    <property type="match status" value="1"/>
</dbReference>
<accession>A0A9X4MG10</accession>
<organism evidence="4 5">
    <name type="scientific">Thiovibrio frasassiensis</name>
    <dbReference type="NCBI Taxonomy" id="2984131"/>
    <lineage>
        <taxon>Bacteria</taxon>
        <taxon>Pseudomonadati</taxon>
        <taxon>Thermodesulfobacteriota</taxon>
        <taxon>Desulfobulbia</taxon>
        <taxon>Desulfobulbales</taxon>
        <taxon>Thiovibrionaceae</taxon>
        <taxon>Thiovibrio</taxon>
    </lineage>
</organism>
<feature type="domain" description="3-beta hydroxysteroid dehydrogenase/isomerase" evidence="3">
    <location>
        <begin position="5"/>
        <end position="252"/>
    </location>
</feature>
<evidence type="ECO:0000259" key="3">
    <source>
        <dbReference type="Pfam" id="PF01073"/>
    </source>
</evidence>
<dbReference type="GO" id="GO:0016616">
    <property type="term" value="F:oxidoreductase activity, acting on the CH-OH group of donors, NAD or NADP as acceptor"/>
    <property type="evidence" value="ECO:0007669"/>
    <property type="project" value="InterPro"/>
</dbReference>
<dbReference type="GO" id="GO:0006694">
    <property type="term" value="P:steroid biosynthetic process"/>
    <property type="evidence" value="ECO:0007669"/>
    <property type="project" value="InterPro"/>
</dbReference>
<dbReference type="InterPro" id="IPR002225">
    <property type="entry name" value="3Beta_OHSteriod_DH/Estase"/>
</dbReference>
<dbReference type="Pfam" id="PF01073">
    <property type="entry name" value="3Beta_HSD"/>
    <property type="match status" value="1"/>
</dbReference>
<comment type="caution">
    <text evidence="4">The sequence shown here is derived from an EMBL/GenBank/DDBJ whole genome shotgun (WGS) entry which is preliminary data.</text>
</comment>
<evidence type="ECO:0000313" key="4">
    <source>
        <dbReference type="EMBL" id="MDG4476581.1"/>
    </source>
</evidence>
<dbReference type="InterPro" id="IPR036291">
    <property type="entry name" value="NAD(P)-bd_dom_sf"/>
</dbReference>
<dbReference type="AlphaFoldDB" id="A0A9X4MG10"/>
<dbReference type="SUPFAM" id="SSF51735">
    <property type="entry name" value="NAD(P)-binding Rossmann-fold domains"/>
    <property type="match status" value="1"/>
</dbReference>